<evidence type="ECO:0000313" key="2">
    <source>
        <dbReference type="Proteomes" id="UP001060085"/>
    </source>
</evidence>
<name>A0ACB9ZJP9_CATRO</name>
<sequence length="381" mass="43312">METCIDFLECLETDVVLKIFNCLDDPGDLVRASTVSRIWRHFVVGNGLSKQLCVEMFPQLSSIAHITEPDSRTIKLTDAGSSKSMEWEVQEKEHKVYAALLQALTNVRSSSIDCISEAVSASSTDNYPDESVINTLDPRDRFLRRASYWSSKGQKDPSVPETLIYKLKADLCIITEIDIQPFEAFFQPGDPIYSAKTVRFRMGHPKNQIGMESDLSYLPLDEPADDKFIWTYTSQEFTMTQENRLQHFKLPEPALCIGGFLQIELSGRVQRQEMDGLFYICVSHVKVLGRPLSPAFQVEVLEPSGKLLLKYFSDELARTLQPSNNGKDPETTNVRLLTSEEMLWGRVGLLQYLVSENNQLQEHAIDWDDDDENEVEQQLAL</sequence>
<keyword evidence="2" id="KW-1185">Reference proteome</keyword>
<evidence type="ECO:0000313" key="1">
    <source>
        <dbReference type="EMBL" id="KAI5647294.1"/>
    </source>
</evidence>
<comment type="caution">
    <text evidence="1">The sequence shown here is derived from an EMBL/GenBank/DDBJ whole genome shotgun (WGS) entry which is preliminary data.</text>
</comment>
<dbReference type="EMBL" id="CM044708">
    <property type="protein sequence ID" value="KAI5647294.1"/>
    <property type="molecule type" value="Genomic_DNA"/>
</dbReference>
<accession>A0ACB9ZJP9</accession>
<organism evidence="1 2">
    <name type="scientific">Catharanthus roseus</name>
    <name type="common">Madagascar periwinkle</name>
    <name type="synonym">Vinca rosea</name>
    <dbReference type="NCBI Taxonomy" id="4058"/>
    <lineage>
        <taxon>Eukaryota</taxon>
        <taxon>Viridiplantae</taxon>
        <taxon>Streptophyta</taxon>
        <taxon>Embryophyta</taxon>
        <taxon>Tracheophyta</taxon>
        <taxon>Spermatophyta</taxon>
        <taxon>Magnoliopsida</taxon>
        <taxon>eudicotyledons</taxon>
        <taxon>Gunneridae</taxon>
        <taxon>Pentapetalae</taxon>
        <taxon>asterids</taxon>
        <taxon>lamiids</taxon>
        <taxon>Gentianales</taxon>
        <taxon>Apocynaceae</taxon>
        <taxon>Rauvolfioideae</taxon>
        <taxon>Vinceae</taxon>
        <taxon>Catharanthinae</taxon>
        <taxon>Catharanthus</taxon>
    </lineage>
</organism>
<gene>
    <name evidence="1" type="ORF">M9H77_33299</name>
</gene>
<dbReference type="Proteomes" id="UP001060085">
    <property type="component" value="Linkage Group LG08"/>
</dbReference>
<protein>
    <submittedName>
        <fullName evidence="1">Uncharacterized protein</fullName>
    </submittedName>
</protein>
<proteinExistence type="predicted"/>
<reference evidence="2" key="1">
    <citation type="journal article" date="2023" name="Nat. Plants">
        <title>Single-cell RNA sequencing provides a high-resolution roadmap for understanding the multicellular compartmentation of specialized metabolism.</title>
        <authorList>
            <person name="Sun S."/>
            <person name="Shen X."/>
            <person name="Li Y."/>
            <person name="Li Y."/>
            <person name="Wang S."/>
            <person name="Li R."/>
            <person name="Zhang H."/>
            <person name="Shen G."/>
            <person name="Guo B."/>
            <person name="Wei J."/>
            <person name="Xu J."/>
            <person name="St-Pierre B."/>
            <person name="Chen S."/>
            <person name="Sun C."/>
        </authorList>
    </citation>
    <scope>NUCLEOTIDE SEQUENCE [LARGE SCALE GENOMIC DNA]</scope>
</reference>